<evidence type="ECO:0000256" key="12">
    <source>
        <dbReference type="ARBA" id="ARBA00044550"/>
    </source>
</evidence>
<dbReference type="InterPro" id="IPR032284">
    <property type="entry name" value="RecQ_Zn-bd"/>
</dbReference>
<dbReference type="GO" id="GO:0006281">
    <property type="term" value="P:DNA repair"/>
    <property type="evidence" value="ECO:0007669"/>
    <property type="project" value="InterPro"/>
</dbReference>
<dbReference type="PANTHER" id="PTHR13710">
    <property type="entry name" value="DNA HELICASE RECQ FAMILY MEMBER"/>
    <property type="match status" value="1"/>
</dbReference>
<evidence type="ECO:0000256" key="10">
    <source>
        <dbReference type="ARBA" id="ARBA00034808"/>
    </source>
</evidence>
<evidence type="ECO:0000313" key="15">
    <source>
        <dbReference type="EMBL" id="PJB28251.1"/>
    </source>
</evidence>
<dbReference type="GO" id="GO:0006260">
    <property type="term" value="P:DNA replication"/>
    <property type="evidence" value="ECO:0007669"/>
    <property type="project" value="InterPro"/>
</dbReference>
<proteinExistence type="inferred from homology"/>
<comment type="catalytic activity">
    <reaction evidence="9">
        <text>Couples ATP hydrolysis with the unwinding of duplex DNA by translocating in the 3'-5' direction.</text>
        <dbReference type="EC" id="5.6.2.4"/>
    </reaction>
</comment>
<feature type="domain" description="Helicase ATP-binding" evidence="13">
    <location>
        <begin position="26"/>
        <end position="194"/>
    </location>
</feature>
<dbReference type="SMART" id="SM00956">
    <property type="entry name" value="RQC"/>
    <property type="match status" value="1"/>
</dbReference>
<dbReference type="SMART" id="SM00487">
    <property type="entry name" value="DEXDc"/>
    <property type="match status" value="1"/>
</dbReference>
<keyword evidence="3" id="KW-0547">Nucleotide-binding</keyword>
<dbReference type="SMART" id="SM00490">
    <property type="entry name" value="HELICc"/>
    <property type="match status" value="1"/>
</dbReference>
<dbReference type="SUPFAM" id="SSF46785">
    <property type="entry name" value="Winged helix' DNA-binding domain"/>
    <property type="match status" value="1"/>
</dbReference>
<dbReference type="InterPro" id="IPR018982">
    <property type="entry name" value="RQC_domain"/>
</dbReference>
<dbReference type="PROSITE" id="PS51194">
    <property type="entry name" value="HELICASE_CTER"/>
    <property type="match status" value="1"/>
</dbReference>
<dbReference type="InterPro" id="IPR004589">
    <property type="entry name" value="DNA_helicase_ATP-dep_RecQ"/>
</dbReference>
<dbReference type="Gene3D" id="3.40.50.300">
    <property type="entry name" value="P-loop containing nucleotide triphosphate hydrolases"/>
    <property type="match status" value="2"/>
</dbReference>
<dbReference type="EMBL" id="PFUI01000263">
    <property type="protein sequence ID" value="PJB28251.1"/>
    <property type="molecule type" value="Genomic_DNA"/>
</dbReference>
<evidence type="ECO:0000256" key="7">
    <source>
        <dbReference type="ARBA" id="ARBA00023125"/>
    </source>
</evidence>
<feature type="domain" description="Helicase C-terminal" evidence="14">
    <location>
        <begin position="215"/>
        <end position="363"/>
    </location>
</feature>
<gene>
    <name evidence="15" type="ORF">CO110_10030</name>
</gene>
<keyword evidence="8" id="KW-0413">Isomerase</keyword>
<reference evidence="16" key="1">
    <citation type="submission" date="2017-09" db="EMBL/GenBank/DDBJ databases">
        <title>Depth-based differentiation of microbial function through sediment-hosted aquifers and enrichment of novel symbionts in the deep terrestrial subsurface.</title>
        <authorList>
            <person name="Probst A.J."/>
            <person name="Ladd B."/>
            <person name="Jarett J.K."/>
            <person name="Geller-Mcgrath D.E."/>
            <person name="Sieber C.M.K."/>
            <person name="Emerson J.B."/>
            <person name="Anantharaman K."/>
            <person name="Thomas B.C."/>
            <person name="Malmstrom R."/>
            <person name="Stieglmeier M."/>
            <person name="Klingl A."/>
            <person name="Woyke T."/>
            <person name="Ryan C.M."/>
            <person name="Banfield J.F."/>
        </authorList>
    </citation>
    <scope>NUCLEOTIDE SEQUENCE [LARGE SCALE GENOMIC DNA]</scope>
</reference>
<keyword evidence="5 15" id="KW-0347">Helicase</keyword>
<evidence type="ECO:0000256" key="6">
    <source>
        <dbReference type="ARBA" id="ARBA00022840"/>
    </source>
</evidence>
<keyword evidence="6" id="KW-0067">ATP-binding</keyword>
<dbReference type="InterPro" id="IPR036390">
    <property type="entry name" value="WH_DNA-bd_sf"/>
</dbReference>
<dbReference type="FunFam" id="3.40.50.300:FF:000156">
    <property type="entry name" value="ATP-dependent DNA helicase recQ"/>
    <property type="match status" value="1"/>
</dbReference>
<dbReference type="GO" id="GO:0005524">
    <property type="term" value="F:ATP binding"/>
    <property type="evidence" value="ECO:0007669"/>
    <property type="project" value="UniProtKB-KW"/>
</dbReference>
<feature type="non-terminal residue" evidence="15">
    <location>
        <position position="458"/>
    </location>
</feature>
<name>A0A2M8AR63_9BACT</name>
<evidence type="ECO:0000313" key="16">
    <source>
        <dbReference type="Proteomes" id="UP000231366"/>
    </source>
</evidence>
<dbReference type="GO" id="GO:0016787">
    <property type="term" value="F:hydrolase activity"/>
    <property type="evidence" value="ECO:0007669"/>
    <property type="project" value="UniProtKB-KW"/>
</dbReference>
<dbReference type="GO" id="GO:0030894">
    <property type="term" value="C:replisome"/>
    <property type="evidence" value="ECO:0007669"/>
    <property type="project" value="TreeGrafter"/>
</dbReference>
<evidence type="ECO:0000256" key="5">
    <source>
        <dbReference type="ARBA" id="ARBA00022806"/>
    </source>
</evidence>
<dbReference type="PANTHER" id="PTHR13710:SF105">
    <property type="entry name" value="ATP-DEPENDENT DNA HELICASE Q1"/>
    <property type="match status" value="1"/>
</dbReference>
<dbReference type="EC" id="5.6.2.4" evidence="10"/>
<dbReference type="FunFam" id="3.40.50.300:FF:000296">
    <property type="entry name" value="ATP-dependent DNA helicase RecQ"/>
    <property type="match status" value="1"/>
</dbReference>
<dbReference type="InterPro" id="IPR001650">
    <property type="entry name" value="Helicase_C-like"/>
</dbReference>
<comment type="caution">
    <text evidence="15">The sequence shown here is derived from an EMBL/GenBank/DDBJ whole genome shotgun (WGS) entry which is preliminary data.</text>
</comment>
<dbReference type="InterPro" id="IPR014001">
    <property type="entry name" value="Helicase_ATP-bd"/>
</dbReference>
<dbReference type="GO" id="GO:0003677">
    <property type="term" value="F:DNA binding"/>
    <property type="evidence" value="ECO:0007669"/>
    <property type="project" value="UniProtKB-KW"/>
</dbReference>
<organism evidence="15 16">
    <name type="scientific">Candidatus Desantisbacteria bacterium CG_4_9_14_3_um_filter_40_11</name>
    <dbReference type="NCBI Taxonomy" id="1974546"/>
    <lineage>
        <taxon>Bacteria</taxon>
        <taxon>Candidatus Desantisiibacteriota</taxon>
    </lineage>
</organism>
<dbReference type="SUPFAM" id="SSF52540">
    <property type="entry name" value="P-loop containing nucleoside triphosphate hydrolases"/>
    <property type="match status" value="1"/>
</dbReference>
<evidence type="ECO:0000256" key="9">
    <source>
        <dbReference type="ARBA" id="ARBA00034617"/>
    </source>
</evidence>
<dbReference type="InterPro" id="IPR036388">
    <property type="entry name" value="WH-like_DNA-bd_sf"/>
</dbReference>
<dbReference type="GO" id="GO:0005737">
    <property type="term" value="C:cytoplasm"/>
    <property type="evidence" value="ECO:0007669"/>
    <property type="project" value="TreeGrafter"/>
</dbReference>
<evidence type="ECO:0000256" key="11">
    <source>
        <dbReference type="ARBA" id="ARBA00044535"/>
    </source>
</evidence>
<dbReference type="AlphaFoldDB" id="A0A2M8AR63"/>
<dbReference type="Proteomes" id="UP000231366">
    <property type="component" value="Unassembled WGS sequence"/>
</dbReference>
<keyword evidence="2" id="KW-0479">Metal-binding</keyword>
<keyword evidence="7" id="KW-0238">DNA-binding</keyword>
<dbReference type="Pfam" id="PF09382">
    <property type="entry name" value="RQC"/>
    <property type="match status" value="1"/>
</dbReference>
<dbReference type="CDD" id="cd17920">
    <property type="entry name" value="DEXHc_RecQ"/>
    <property type="match status" value="1"/>
</dbReference>
<evidence type="ECO:0000256" key="2">
    <source>
        <dbReference type="ARBA" id="ARBA00022723"/>
    </source>
</evidence>
<dbReference type="GO" id="GO:0046872">
    <property type="term" value="F:metal ion binding"/>
    <property type="evidence" value="ECO:0007669"/>
    <property type="project" value="UniProtKB-KW"/>
</dbReference>
<dbReference type="InterPro" id="IPR027417">
    <property type="entry name" value="P-loop_NTPase"/>
</dbReference>
<dbReference type="InterPro" id="IPR011545">
    <property type="entry name" value="DEAD/DEAH_box_helicase_dom"/>
</dbReference>
<dbReference type="Pfam" id="PF16124">
    <property type="entry name" value="RecQ_Zn_bind"/>
    <property type="match status" value="1"/>
</dbReference>
<dbReference type="CDD" id="cd18794">
    <property type="entry name" value="SF2_C_RecQ"/>
    <property type="match status" value="1"/>
</dbReference>
<evidence type="ECO:0000256" key="4">
    <source>
        <dbReference type="ARBA" id="ARBA00022801"/>
    </source>
</evidence>
<keyword evidence="4" id="KW-0378">Hydrolase</keyword>
<dbReference type="Pfam" id="PF00271">
    <property type="entry name" value="Helicase_C"/>
    <property type="match status" value="1"/>
</dbReference>
<evidence type="ECO:0000259" key="13">
    <source>
        <dbReference type="PROSITE" id="PS51192"/>
    </source>
</evidence>
<dbReference type="Gene3D" id="1.10.10.10">
    <property type="entry name" value="Winged helix-like DNA-binding domain superfamily/Winged helix DNA-binding domain"/>
    <property type="match status" value="1"/>
</dbReference>
<dbReference type="GO" id="GO:0043138">
    <property type="term" value="F:3'-5' DNA helicase activity"/>
    <property type="evidence" value="ECO:0007669"/>
    <property type="project" value="UniProtKB-EC"/>
</dbReference>
<dbReference type="GO" id="GO:0043590">
    <property type="term" value="C:bacterial nucleoid"/>
    <property type="evidence" value="ECO:0007669"/>
    <property type="project" value="TreeGrafter"/>
</dbReference>
<dbReference type="PROSITE" id="PS51192">
    <property type="entry name" value="HELICASE_ATP_BIND_1"/>
    <property type="match status" value="1"/>
</dbReference>
<dbReference type="GO" id="GO:0009378">
    <property type="term" value="F:four-way junction helicase activity"/>
    <property type="evidence" value="ECO:0007669"/>
    <property type="project" value="TreeGrafter"/>
</dbReference>
<dbReference type="NCBIfam" id="TIGR00614">
    <property type="entry name" value="recQ_fam"/>
    <property type="match status" value="1"/>
</dbReference>
<accession>A0A2M8AR63</accession>
<evidence type="ECO:0000259" key="14">
    <source>
        <dbReference type="PROSITE" id="PS51194"/>
    </source>
</evidence>
<sequence length="458" mass="52207">MINQAKIHLKNIFGYEEFRPLQREIIENILKRRDTLIIMPTGGGKSLCYQIPALLFEGLTVVVSPLISLMSDQIGQLRELGIKAVALNSIISYSEYQNNIACIMKNEARLVYLAPETLLMPKTLEILSNRKVDCIAIDEAHCISEWGHDFRPEYRKIVGVRLQFPKAVCVALTATATPRIQQDIKDCLHFETSNEFIASFNRENLFLQIVQKINPVKQTIEFLEKFPNQSGIIYCLTRKEVDGLAGVLKNAGFSVKPYHAGLSDEERHQNQELFIRDDIQIMVATIAFGMGINKPNVRFVLHYNLPKNIEGYYQQIGRAGRDGLRADCLLLFSYGDIIKIKYFINQKDEKEQRIANIHLNALVGFAETNECRRIPLLRYFGEQYSLPSCEMCDNCSSPEHELVDITIPTQKFLSCVKRTGELFGTSHIIDVLRGSKSQKIINFNHDKLSTYAIGMEYS</sequence>
<dbReference type="GO" id="GO:0006310">
    <property type="term" value="P:DNA recombination"/>
    <property type="evidence" value="ECO:0007669"/>
    <property type="project" value="InterPro"/>
</dbReference>
<protein>
    <recommendedName>
        <fullName evidence="11">ATP-dependent DNA helicase RecQ</fullName>
        <ecNumber evidence="10">5.6.2.4</ecNumber>
    </recommendedName>
    <alternativeName>
        <fullName evidence="12">DNA 3'-5' helicase RecQ</fullName>
    </alternativeName>
</protein>
<evidence type="ECO:0000256" key="1">
    <source>
        <dbReference type="ARBA" id="ARBA00005446"/>
    </source>
</evidence>
<dbReference type="Pfam" id="PF00270">
    <property type="entry name" value="DEAD"/>
    <property type="match status" value="1"/>
</dbReference>
<evidence type="ECO:0000256" key="8">
    <source>
        <dbReference type="ARBA" id="ARBA00023235"/>
    </source>
</evidence>
<comment type="similarity">
    <text evidence="1">Belongs to the helicase family. RecQ subfamily.</text>
</comment>
<evidence type="ECO:0000256" key="3">
    <source>
        <dbReference type="ARBA" id="ARBA00022741"/>
    </source>
</evidence>